<evidence type="ECO:0000256" key="6">
    <source>
        <dbReference type="PIRNR" id="PIRNR037677"/>
    </source>
</evidence>
<dbReference type="Pfam" id="PF05188">
    <property type="entry name" value="MutS_II"/>
    <property type="match status" value="1"/>
</dbReference>
<feature type="compositionally biased region" description="Polar residues" evidence="9">
    <location>
        <begin position="35"/>
        <end position="49"/>
    </location>
</feature>
<evidence type="ECO:0000256" key="8">
    <source>
        <dbReference type="SAM" id="Coils"/>
    </source>
</evidence>
<name>A0A9N9SE04_PHACE</name>
<keyword evidence="8" id="KW-0175">Coiled coil</keyword>
<evidence type="ECO:0000256" key="2">
    <source>
        <dbReference type="ARBA" id="ARBA00022741"/>
    </source>
</evidence>
<evidence type="ECO:0000256" key="3">
    <source>
        <dbReference type="ARBA" id="ARBA00022763"/>
    </source>
</evidence>
<evidence type="ECO:0000313" key="12">
    <source>
        <dbReference type="Proteomes" id="UP001153737"/>
    </source>
</evidence>
<evidence type="ECO:0000256" key="7">
    <source>
        <dbReference type="RuleBase" id="RU003756"/>
    </source>
</evidence>
<protein>
    <recommendedName>
        <fullName evidence="6">DNA mismatch repair protein</fullName>
    </recommendedName>
</protein>
<feature type="compositionally biased region" description="Basic and acidic residues" evidence="9">
    <location>
        <begin position="16"/>
        <end position="34"/>
    </location>
</feature>
<dbReference type="Gene3D" id="3.40.50.300">
    <property type="entry name" value="P-loop containing nucleotide triphosphate hydrolases"/>
    <property type="match status" value="1"/>
</dbReference>
<keyword evidence="5 6" id="KW-0238">DNA-binding</keyword>
<keyword evidence="3 6" id="KW-0227">DNA damage</keyword>
<dbReference type="OrthoDB" id="121051at2759"/>
<feature type="coiled-coil region" evidence="8">
    <location>
        <begin position="738"/>
        <end position="765"/>
    </location>
</feature>
<dbReference type="GO" id="GO:0140664">
    <property type="term" value="F:ATP-dependent DNA damage sensor activity"/>
    <property type="evidence" value="ECO:0007669"/>
    <property type="project" value="InterPro"/>
</dbReference>
<dbReference type="Pfam" id="PF01624">
    <property type="entry name" value="MutS_I"/>
    <property type="match status" value="1"/>
</dbReference>
<dbReference type="InterPro" id="IPR016151">
    <property type="entry name" value="DNA_mismatch_repair_MutS_N"/>
</dbReference>
<dbReference type="InterPro" id="IPR045076">
    <property type="entry name" value="MutS"/>
</dbReference>
<feature type="compositionally biased region" description="Low complexity" evidence="9">
    <location>
        <begin position="60"/>
        <end position="69"/>
    </location>
</feature>
<organism evidence="11 12">
    <name type="scientific">Phaedon cochleariae</name>
    <name type="common">Mustard beetle</name>
    <dbReference type="NCBI Taxonomy" id="80249"/>
    <lineage>
        <taxon>Eukaryota</taxon>
        <taxon>Metazoa</taxon>
        <taxon>Ecdysozoa</taxon>
        <taxon>Arthropoda</taxon>
        <taxon>Hexapoda</taxon>
        <taxon>Insecta</taxon>
        <taxon>Pterygota</taxon>
        <taxon>Neoptera</taxon>
        <taxon>Endopterygota</taxon>
        <taxon>Coleoptera</taxon>
        <taxon>Polyphaga</taxon>
        <taxon>Cucujiformia</taxon>
        <taxon>Chrysomeloidea</taxon>
        <taxon>Chrysomelidae</taxon>
        <taxon>Chrysomelinae</taxon>
        <taxon>Chrysomelini</taxon>
        <taxon>Phaedon</taxon>
    </lineage>
</organism>
<dbReference type="GO" id="GO:0006298">
    <property type="term" value="P:mismatch repair"/>
    <property type="evidence" value="ECO:0007669"/>
    <property type="project" value="InterPro"/>
</dbReference>
<dbReference type="AlphaFoldDB" id="A0A9N9SE04"/>
<evidence type="ECO:0000256" key="1">
    <source>
        <dbReference type="ARBA" id="ARBA00006271"/>
    </source>
</evidence>
<keyword evidence="12" id="KW-1185">Reference proteome</keyword>
<dbReference type="Pfam" id="PF00488">
    <property type="entry name" value="MutS_V"/>
    <property type="match status" value="1"/>
</dbReference>
<dbReference type="SMART" id="SM00534">
    <property type="entry name" value="MUTSac"/>
    <property type="match status" value="1"/>
</dbReference>
<evidence type="ECO:0000259" key="10">
    <source>
        <dbReference type="PROSITE" id="PS00486"/>
    </source>
</evidence>
<comment type="similarity">
    <text evidence="1 6 7">Belongs to the DNA mismatch repair MutS family.</text>
</comment>
<dbReference type="PANTHER" id="PTHR11361:SF148">
    <property type="entry name" value="DNA MISMATCH REPAIR PROTEIN MSH6"/>
    <property type="match status" value="1"/>
</dbReference>
<dbReference type="SMART" id="SM00533">
    <property type="entry name" value="MUTSd"/>
    <property type="match status" value="1"/>
</dbReference>
<comment type="function">
    <text evidence="6 7">Component of the post-replicative DNA mismatch repair system (MMR).</text>
</comment>
<accession>A0A9N9SE04</accession>
<evidence type="ECO:0000256" key="4">
    <source>
        <dbReference type="ARBA" id="ARBA00022840"/>
    </source>
</evidence>
<dbReference type="GO" id="GO:0032301">
    <property type="term" value="C:MutSalpha complex"/>
    <property type="evidence" value="ECO:0007669"/>
    <property type="project" value="TreeGrafter"/>
</dbReference>
<feature type="compositionally biased region" description="Basic and acidic residues" evidence="9">
    <location>
        <begin position="94"/>
        <end position="106"/>
    </location>
</feature>
<reference evidence="11" key="2">
    <citation type="submission" date="2022-10" db="EMBL/GenBank/DDBJ databases">
        <authorList>
            <consortium name="ENA_rothamsted_submissions"/>
            <consortium name="culmorum"/>
            <person name="King R."/>
        </authorList>
    </citation>
    <scope>NUCLEOTIDE SEQUENCE</scope>
</reference>
<dbReference type="InterPro" id="IPR007695">
    <property type="entry name" value="DNA_mismatch_repair_MutS-lik_N"/>
</dbReference>
<keyword evidence="6 7" id="KW-0234">DNA repair</keyword>
<dbReference type="FunFam" id="3.40.1170.10:FF:000002">
    <property type="entry name" value="DNA mismatch repair protein"/>
    <property type="match status" value="1"/>
</dbReference>
<feature type="region of interest" description="Disordered" evidence="9">
    <location>
        <begin position="1"/>
        <end position="161"/>
    </location>
</feature>
<dbReference type="Proteomes" id="UP001153737">
    <property type="component" value="Chromosome 14"/>
</dbReference>
<keyword evidence="4 6" id="KW-0067">ATP-binding</keyword>
<keyword evidence="2 6" id="KW-0547">Nucleotide-binding</keyword>
<dbReference type="FunFam" id="1.10.1420.10:FF:000005">
    <property type="entry name" value="DNA mismatch repair protein"/>
    <property type="match status" value="1"/>
</dbReference>
<evidence type="ECO:0000256" key="9">
    <source>
        <dbReference type="SAM" id="MobiDB-lite"/>
    </source>
</evidence>
<feature type="domain" description="DNA mismatch repair proteins mutS family" evidence="10">
    <location>
        <begin position="1007"/>
        <end position="1023"/>
    </location>
</feature>
<dbReference type="InterPro" id="IPR027417">
    <property type="entry name" value="P-loop_NTPase"/>
</dbReference>
<dbReference type="Pfam" id="PF05192">
    <property type="entry name" value="MutS_III"/>
    <property type="match status" value="1"/>
</dbReference>
<dbReference type="SUPFAM" id="SSF53150">
    <property type="entry name" value="DNA repair protein MutS, domain II"/>
    <property type="match status" value="1"/>
</dbReference>
<feature type="compositionally biased region" description="Polar residues" evidence="9">
    <location>
        <begin position="1"/>
        <end position="15"/>
    </location>
</feature>
<dbReference type="InterPro" id="IPR017261">
    <property type="entry name" value="DNA_mismatch_repair_MutS/MSH"/>
</dbReference>
<dbReference type="InterPro" id="IPR000432">
    <property type="entry name" value="DNA_mismatch_repair_MutS_C"/>
</dbReference>
<dbReference type="SUPFAM" id="SSF55271">
    <property type="entry name" value="DNA repair protein MutS, domain I"/>
    <property type="match status" value="1"/>
</dbReference>
<dbReference type="InterPro" id="IPR007860">
    <property type="entry name" value="DNA_mmatch_repair_MutS_con_dom"/>
</dbReference>
<dbReference type="GO" id="GO:0030983">
    <property type="term" value="F:mismatched DNA binding"/>
    <property type="evidence" value="ECO:0007669"/>
    <property type="project" value="UniProtKB-UniRule"/>
</dbReference>
<dbReference type="EMBL" id="OU896720">
    <property type="protein sequence ID" value="CAG9816577.1"/>
    <property type="molecule type" value="Genomic_DNA"/>
</dbReference>
<dbReference type="InterPro" id="IPR036678">
    <property type="entry name" value="MutS_con_dom_sf"/>
</dbReference>
<gene>
    <name evidence="11" type="ORF">PHAECO_LOCUS4285</name>
</gene>
<dbReference type="NCBIfam" id="NF003810">
    <property type="entry name" value="PRK05399.1"/>
    <property type="match status" value="1"/>
</dbReference>
<dbReference type="Gene3D" id="3.30.420.110">
    <property type="entry name" value="MutS, connector domain"/>
    <property type="match status" value="1"/>
</dbReference>
<dbReference type="InterPro" id="IPR007696">
    <property type="entry name" value="DNA_mismatch_repair_MutS_core"/>
</dbReference>
<proteinExistence type="inferred from homology"/>
<evidence type="ECO:0000256" key="5">
    <source>
        <dbReference type="ARBA" id="ARBA00023125"/>
    </source>
</evidence>
<dbReference type="PIRSF" id="PIRSF037677">
    <property type="entry name" value="DNA_mis_repair_Msh6"/>
    <property type="match status" value="1"/>
</dbReference>
<dbReference type="InterPro" id="IPR007861">
    <property type="entry name" value="DNA_mismatch_repair_MutS_clamp"/>
</dbReference>
<dbReference type="Gene3D" id="3.40.1170.10">
    <property type="entry name" value="DNA repair protein MutS, domain I"/>
    <property type="match status" value="1"/>
</dbReference>
<dbReference type="PANTHER" id="PTHR11361">
    <property type="entry name" value="DNA MISMATCH REPAIR PROTEIN MUTS FAMILY MEMBER"/>
    <property type="match status" value="1"/>
</dbReference>
<dbReference type="SUPFAM" id="SSF48334">
    <property type="entry name" value="DNA repair protein MutS, domain III"/>
    <property type="match status" value="1"/>
</dbReference>
<dbReference type="InterPro" id="IPR036187">
    <property type="entry name" value="DNA_mismatch_repair_MutS_sf"/>
</dbReference>
<evidence type="ECO:0000313" key="11">
    <source>
        <dbReference type="EMBL" id="CAG9816577.1"/>
    </source>
</evidence>
<dbReference type="SUPFAM" id="SSF52540">
    <property type="entry name" value="P-loop containing nucleoside triphosphate hydrolases"/>
    <property type="match status" value="1"/>
</dbReference>
<feature type="compositionally biased region" description="Polar residues" evidence="9">
    <location>
        <begin position="129"/>
        <end position="139"/>
    </location>
</feature>
<dbReference type="PROSITE" id="PS00486">
    <property type="entry name" value="DNA_MISMATCH_REPAIR_2"/>
    <property type="match status" value="1"/>
</dbReference>
<dbReference type="Gene3D" id="1.10.1420.10">
    <property type="match status" value="2"/>
</dbReference>
<sequence>MSRQSTLFSFFSPRSQKNDDNERDNEQGPPDEKPSTSTSLGVSQGTSKTVKTKLSFAETPQKQQKKQPQNTKIGSGESENENASPHMLKRHKKDRSEDVPEKENGKKRLRPVIDSSDSESETPCKRPNTDPQTPKTNGSAKARKNNIIDSSESENEETSVKKNVKAFSFSKIDSDSSKRISTPAKTPVSKPIEIISDGIHKQWAHNNYEFLKPNKILDIKKRRPDHPEYDPRTLYVPDSFLGGLTPAMRQWWELKSKHFDTVLFFKVGKFYELYHMDAVVGVNHLGFCYMKGEFAHSGFPETAYAKMASCLIDKGFKVSRVEQTETPEMMTARCQSMGKTTKYDKVVKREICQVSTKATCIYTAQMTEAKSELPNFMYGICMEERSHGTFRFGICFVETSIGTFYLSEFQDDKHFSKMLTIFSEFPPALILTAKGGVHDKFTELLNCHFRDVRKESLLSKTQFYTADDTLEKLCGACYFRSDDGNLRWPEVFKKIANACIAKDEYRLSIRSLGACLWYLKDSKLDIHVFSMGKFEWYDPLDLGSSEKNNQKDYLILDAATINNLSLLGSKGSLKQTLDRCETPFGKRLLQRWICRPLCHVGKIKERQKAVMELHNNPTLLKSAQDILKKMPDLERQITKIHTYGNKFLSTDHPDSRAIFYEAVTYSKRKIKDFLKTLRAFEKAQEIAGIFKGCEDRLLRKITQFAPEGVNRDLGSTLDYFKTAFDQDEAEKEGQIIPQRGVEDEFDKVEMAIEEIKDELQEYLEEQSRFFGCKVSYFGNDKKRFQLEVPEKQSNKATENYLLEGTRKGNKPCKRFSTPMSRALLAKMMRAEAERAKLILDLNRRIFRKFSEKNDLFDEAVQCLTILDVLCSLAEYARTFSHNICMPEVLPFADKPKIEIVDGRHPCITNLDNFVANDTKMGVDNHPGILIITGPNMGGKSTLMRQIAVISVMAQMGSFVPATKCQLHLIDRIFTRLGAQDDIIQGQSTFYVELSEASCILQHASKHSLVLIDELGRGTSTHDGNAIAIAYVDKLTKIKCRTTFSTHYHSLVDNFIGNEDIQLGHMACLVENDDDPTQESVTFLYKVAEGRCPKSYGFNVARLAGLNHSIIVKARTVAKELEETSKLCDIFRFVFTSKEMSEVREKLASIVLN</sequence>
<dbReference type="GO" id="GO:0005524">
    <property type="term" value="F:ATP binding"/>
    <property type="evidence" value="ECO:0007669"/>
    <property type="project" value="UniProtKB-UniRule"/>
</dbReference>
<dbReference type="Pfam" id="PF05190">
    <property type="entry name" value="MutS_IV"/>
    <property type="match status" value="1"/>
</dbReference>
<reference evidence="11" key="1">
    <citation type="submission" date="2022-01" db="EMBL/GenBank/DDBJ databases">
        <authorList>
            <person name="King R."/>
        </authorList>
    </citation>
    <scope>NUCLEOTIDE SEQUENCE</scope>
</reference>